<dbReference type="PANTHER" id="PTHR12553:SF49">
    <property type="entry name" value="ZINC PHOSPHODIESTERASE ELAC PROTEIN 2"/>
    <property type="match status" value="1"/>
</dbReference>
<evidence type="ECO:0000313" key="13">
    <source>
        <dbReference type="EMBL" id="TKA62046.1"/>
    </source>
</evidence>
<evidence type="ECO:0000256" key="6">
    <source>
        <dbReference type="ARBA" id="ARBA00022722"/>
    </source>
</evidence>
<reference evidence="13 14" key="1">
    <citation type="submission" date="2017-03" db="EMBL/GenBank/DDBJ databases">
        <title>Genomes of endolithic fungi from Antarctica.</title>
        <authorList>
            <person name="Coleine C."/>
            <person name="Masonjones S."/>
            <person name="Stajich J.E."/>
        </authorList>
    </citation>
    <scope>NUCLEOTIDE SEQUENCE [LARGE SCALE GENOMIC DNA]</scope>
    <source>
        <strain evidence="13 14">CCFEE 5187</strain>
    </source>
</reference>
<proteinExistence type="inferred from homology"/>
<name>A0A4U0WIM8_9PEZI</name>
<dbReference type="Proteomes" id="UP000308768">
    <property type="component" value="Unassembled WGS sequence"/>
</dbReference>
<sequence>MKSYIQILTTPTADTSGTILLLHFDNKRYLIGNITEGTQRAIVQIGARVLKTNEIFMTGRAEWANMGGLIGMILTLADSSASSAQSKEEERKKGSKGFKQNFNNVAAAEKTKFTIFGAPNLNYTLAAARRFVFRKGMPLETREITDRDATRDAAGAWLPTWFDDNIRLWSMAILPSRSGAEGVNDLSKGTVSPRKRSFDMLNGVESANGSYRDEQEKRSMCDQLTKSVVSAMFSSSWRLDSLVEMPLKEVQLPAALFVRDPETKETKRYAGPMPGGAQEIPDITVLVRRPWPGAQIADLPPTTPSMEAISYVIRNHPQRGRFRPDRAIALGVERGRNWNELTNGRSVVNKDGMTITSDMVLEPGKQGGGVVIADLPTEDYVEAFVAREELKSKDVMDGVGAFFWLLGPGVSSNPTLRRFMDEMKHLKHIVSSKDHCPNRLALDSVASSTLRLRQIDPARYPTPIYDNDTVPQADPKTRGLTIDPLPAYATVAERGQVLQLEPTFELQEHHIVPVLDTKAVIEETSGEVLQLATAAQEAINEDRQELDLWANSIPNKDAEIIALGTGSALPSKYRNVSATLLRIPGAFIAHTSLPKSFKT</sequence>
<evidence type="ECO:0000256" key="4">
    <source>
        <dbReference type="ARBA" id="ARBA00012477"/>
    </source>
</evidence>
<dbReference type="AlphaFoldDB" id="A0A4U0WIM8"/>
<dbReference type="OrthoDB" id="527344at2759"/>
<evidence type="ECO:0000256" key="5">
    <source>
        <dbReference type="ARBA" id="ARBA00022694"/>
    </source>
</evidence>
<comment type="cofactor">
    <cofactor evidence="2">
        <name>Zn(2+)</name>
        <dbReference type="ChEBI" id="CHEBI:29105"/>
    </cofactor>
</comment>
<comment type="catalytic activity">
    <reaction evidence="1">
        <text>Endonucleolytic cleavage of RNA, removing extra 3' nucleotides from tRNA precursor, generating 3' termini of tRNAs. A 3'-hydroxy group is left at the tRNA terminus and a 5'-phosphoryl group is left at the trailer molecule.</text>
        <dbReference type="EC" id="3.1.26.11"/>
    </reaction>
</comment>
<evidence type="ECO:0000313" key="12">
    <source>
        <dbReference type="EMBL" id="TKA61911.1"/>
    </source>
</evidence>
<evidence type="ECO:0000259" key="11">
    <source>
        <dbReference type="Pfam" id="PF13691"/>
    </source>
</evidence>
<keyword evidence="5" id="KW-0819">tRNA processing</keyword>
<dbReference type="EMBL" id="NAJN01001633">
    <property type="protein sequence ID" value="TKA62046.1"/>
    <property type="molecule type" value="Genomic_DNA"/>
</dbReference>
<dbReference type="GO" id="GO:1990180">
    <property type="term" value="P:mitochondrial tRNA 3'-end processing"/>
    <property type="evidence" value="ECO:0007669"/>
    <property type="project" value="TreeGrafter"/>
</dbReference>
<dbReference type="Pfam" id="PF13691">
    <property type="entry name" value="Lactamase_B_4"/>
    <property type="match status" value="1"/>
</dbReference>
<keyword evidence="10" id="KW-0862">Zinc</keyword>
<dbReference type="GO" id="GO:0042781">
    <property type="term" value="F:3'-tRNA processing endoribonuclease activity"/>
    <property type="evidence" value="ECO:0007669"/>
    <property type="project" value="UniProtKB-EC"/>
</dbReference>
<dbReference type="EC" id="3.1.26.11" evidence="4"/>
<dbReference type="GO" id="GO:0046872">
    <property type="term" value="F:metal ion binding"/>
    <property type="evidence" value="ECO:0007669"/>
    <property type="project" value="UniProtKB-KW"/>
</dbReference>
<evidence type="ECO:0000256" key="1">
    <source>
        <dbReference type="ARBA" id="ARBA00000402"/>
    </source>
</evidence>
<dbReference type="SUPFAM" id="SSF56281">
    <property type="entry name" value="Metallo-hydrolase/oxidoreductase"/>
    <property type="match status" value="1"/>
</dbReference>
<keyword evidence="9" id="KW-0378">Hydrolase</keyword>
<dbReference type="PANTHER" id="PTHR12553">
    <property type="entry name" value="ZINC PHOSPHODIESTERASE ELAC PROTEIN 2"/>
    <property type="match status" value="1"/>
</dbReference>
<dbReference type="GO" id="GO:0005739">
    <property type="term" value="C:mitochondrion"/>
    <property type="evidence" value="ECO:0007669"/>
    <property type="project" value="TreeGrafter"/>
</dbReference>
<dbReference type="STRING" id="331657.A0A4U0WIM8"/>
<organism evidence="13 14">
    <name type="scientific">Cryomyces minteri</name>
    <dbReference type="NCBI Taxonomy" id="331657"/>
    <lineage>
        <taxon>Eukaryota</taxon>
        <taxon>Fungi</taxon>
        <taxon>Dikarya</taxon>
        <taxon>Ascomycota</taxon>
        <taxon>Pezizomycotina</taxon>
        <taxon>Dothideomycetes</taxon>
        <taxon>Dothideomycetes incertae sedis</taxon>
        <taxon>Cryomyces</taxon>
    </lineage>
</organism>
<dbReference type="InterPro" id="IPR047151">
    <property type="entry name" value="RNZ2-like"/>
</dbReference>
<evidence type="ECO:0000256" key="8">
    <source>
        <dbReference type="ARBA" id="ARBA00022759"/>
    </source>
</evidence>
<evidence type="ECO:0000256" key="3">
    <source>
        <dbReference type="ARBA" id="ARBA00007823"/>
    </source>
</evidence>
<accession>A0A4U0WIM8</accession>
<keyword evidence="7" id="KW-0479">Metal-binding</keyword>
<gene>
    <name evidence="13" type="ORF">B0A49_09375</name>
    <name evidence="12" type="ORF">B0A49_09400</name>
</gene>
<keyword evidence="8" id="KW-0255">Endonuclease</keyword>
<dbReference type="InterPro" id="IPR036866">
    <property type="entry name" value="RibonucZ/Hydroxyglut_hydro"/>
</dbReference>
<comment type="similarity">
    <text evidence="3">Belongs to the RNase Z family.</text>
</comment>
<protein>
    <recommendedName>
        <fullName evidence="4">ribonuclease Z</fullName>
        <ecNumber evidence="4">3.1.26.11</ecNumber>
    </recommendedName>
</protein>
<evidence type="ECO:0000256" key="7">
    <source>
        <dbReference type="ARBA" id="ARBA00022723"/>
    </source>
</evidence>
<keyword evidence="14" id="KW-1185">Reference proteome</keyword>
<evidence type="ECO:0000313" key="14">
    <source>
        <dbReference type="Proteomes" id="UP000308768"/>
    </source>
</evidence>
<comment type="caution">
    <text evidence="13">The sequence shown here is derived from an EMBL/GenBank/DDBJ whole genome shotgun (WGS) entry which is preliminary data.</text>
</comment>
<dbReference type="Gene3D" id="3.60.15.10">
    <property type="entry name" value="Ribonuclease Z/Hydroxyacylglutathione hydrolase-like"/>
    <property type="match status" value="1"/>
</dbReference>
<dbReference type="InterPro" id="IPR027794">
    <property type="entry name" value="tRNase_Z_dom"/>
</dbReference>
<dbReference type="EMBL" id="NAJN01001656">
    <property type="protein sequence ID" value="TKA61911.1"/>
    <property type="molecule type" value="Genomic_DNA"/>
</dbReference>
<feature type="domain" description="tRNase Z endonuclease" evidence="11">
    <location>
        <begin position="6"/>
        <end position="68"/>
    </location>
</feature>
<evidence type="ECO:0000256" key="2">
    <source>
        <dbReference type="ARBA" id="ARBA00001947"/>
    </source>
</evidence>
<keyword evidence="6" id="KW-0540">Nuclease</keyword>
<evidence type="ECO:0000256" key="10">
    <source>
        <dbReference type="ARBA" id="ARBA00022833"/>
    </source>
</evidence>
<evidence type="ECO:0000256" key="9">
    <source>
        <dbReference type="ARBA" id="ARBA00022801"/>
    </source>
</evidence>